<gene>
    <name evidence="2" type="ORF">H0235_004712</name>
</gene>
<sequence>MVLMVVVRWMKLFKEADEEVHLKGSSGDTIRRVSFDPTGQTLLALVGGDCVPGSARRRTTASETYAQPRTFRARR</sequence>
<feature type="region of interest" description="Disordered" evidence="1">
    <location>
        <begin position="55"/>
        <end position="75"/>
    </location>
</feature>
<organism evidence="2 3">
    <name type="scientific">Vespula pensylvanica</name>
    <name type="common">Western yellow jacket</name>
    <name type="synonym">Wasp</name>
    <dbReference type="NCBI Taxonomy" id="30213"/>
    <lineage>
        <taxon>Eukaryota</taxon>
        <taxon>Metazoa</taxon>
        <taxon>Ecdysozoa</taxon>
        <taxon>Arthropoda</taxon>
        <taxon>Hexapoda</taxon>
        <taxon>Insecta</taxon>
        <taxon>Pterygota</taxon>
        <taxon>Neoptera</taxon>
        <taxon>Endopterygota</taxon>
        <taxon>Hymenoptera</taxon>
        <taxon>Apocrita</taxon>
        <taxon>Aculeata</taxon>
        <taxon>Vespoidea</taxon>
        <taxon>Vespidae</taxon>
        <taxon>Vespinae</taxon>
        <taxon>Vespula</taxon>
    </lineage>
</organism>
<evidence type="ECO:0000313" key="3">
    <source>
        <dbReference type="Proteomes" id="UP000600918"/>
    </source>
</evidence>
<comment type="caution">
    <text evidence="2">The sequence shown here is derived from an EMBL/GenBank/DDBJ whole genome shotgun (WGS) entry which is preliminary data.</text>
</comment>
<dbReference type="Proteomes" id="UP000600918">
    <property type="component" value="Unassembled WGS sequence"/>
</dbReference>
<evidence type="ECO:0000313" key="2">
    <source>
        <dbReference type="EMBL" id="KAF7431788.1"/>
    </source>
</evidence>
<protein>
    <submittedName>
        <fullName evidence="2">Uncharacterized protein</fullName>
    </submittedName>
</protein>
<evidence type="ECO:0000256" key="1">
    <source>
        <dbReference type="SAM" id="MobiDB-lite"/>
    </source>
</evidence>
<keyword evidence="3" id="KW-1185">Reference proteome</keyword>
<proteinExistence type="predicted"/>
<name>A0A834P822_VESPE</name>
<accession>A0A834P822</accession>
<dbReference type="AlphaFoldDB" id="A0A834P822"/>
<reference evidence="2" key="1">
    <citation type="journal article" date="2020" name="G3 (Bethesda)">
        <title>High-Quality Assemblies for Three Invasive Social Wasps from the &lt;i&gt;Vespula&lt;/i&gt; Genus.</title>
        <authorList>
            <person name="Harrop T.W.R."/>
            <person name="Guhlin J."/>
            <person name="McLaughlin G.M."/>
            <person name="Permina E."/>
            <person name="Stockwell P."/>
            <person name="Gilligan J."/>
            <person name="Le Lec M.F."/>
            <person name="Gruber M.A.M."/>
            <person name="Quinn O."/>
            <person name="Lovegrove M."/>
            <person name="Duncan E.J."/>
            <person name="Remnant E.J."/>
            <person name="Van Eeckhoven J."/>
            <person name="Graham B."/>
            <person name="Knapp R.A."/>
            <person name="Langford K.W."/>
            <person name="Kronenberg Z."/>
            <person name="Press M.O."/>
            <person name="Eacker S.M."/>
            <person name="Wilson-Rankin E.E."/>
            <person name="Purcell J."/>
            <person name="Lester P.J."/>
            <person name="Dearden P.K."/>
        </authorList>
    </citation>
    <scope>NUCLEOTIDE SEQUENCE</scope>
    <source>
        <strain evidence="2">Volc-1</strain>
    </source>
</reference>
<dbReference type="EMBL" id="JACSDY010000003">
    <property type="protein sequence ID" value="KAF7431788.1"/>
    <property type="molecule type" value="Genomic_DNA"/>
</dbReference>